<keyword evidence="3" id="KW-1185">Reference proteome</keyword>
<sequence length="149" mass="16254">MSLASVHPAEIHSSHSSLLTISHSLDDLASLGLQWPSQEHVLTIEQLRLEMTTCFSCGVSWNDSHVSLDCSECGGYALDRPCIRCEGKCGAVWKRDLSLSHSSGKARWQGECKLSESNGVSNQPSKANETTSITEHEITRRLAKLSANS</sequence>
<protein>
    <recommendedName>
        <fullName evidence="4">Protein pinocchio</fullName>
    </recommendedName>
</protein>
<proteinExistence type="predicted"/>
<accession>A0AAW1UTM3</accession>
<dbReference type="AlphaFoldDB" id="A0AAW1UTM3"/>
<evidence type="ECO:0000313" key="2">
    <source>
        <dbReference type="EMBL" id="KAK9883310.1"/>
    </source>
</evidence>
<organism evidence="2 3">
    <name type="scientific">Henosepilachna vigintioctopunctata</name>
    <dbReference type="NCBI Taxonomy" id="420089"/>
    <lineage>
        <taxon>Eukaryota</taxon>
        <taxon>Metazoa</taxon>
        <taxon>Ecdysozoa</taxon>
        <taxon>Arthropoda</taxon>
        <taxon>Hexapoda</taxon>
        <taxon>Insecta</taxon>
        <taxon>Pterygota</taxon>
        <taxon>Neoptera</taxon>
        <taxon>Endopterygota</taxon>
        <taxon>Coleoptera</taxon>
        <taxon>Polyphaga</taxon>
        <taxon>Cucujiformia</taxon>
        <taxon>Coccinelloidea</taxon>
        <taxon>Coccinellidae</taxon>
        <taxon>Epilachninae</taxon>
        <taxon>Epilachnini</taxon>
        <taxon>Henosepilachna</taxon>
    </lineage>
</organism>
<name>A0AAW1UTM3_9CUCU</name>
<comment type="caution">
    <text evidence="2">The sequence shown here is derived from an EMBL/GenBank/DDBJ whole genome shotgun (WGS) entry which is preliminary data.</text>
</comment>
<feature type="compositionally biased region" description="Polar residues" evidence="1">
    <location>
        <begin position="115"/>
        <end position="133"/>
    </location>
</feature>
<reference evidence="2 3" key="1">
    <citation type="submission" date="2023-03" db="EMBL/GenBank/DDBJ databases">
        <title>Genome insight into feeding habits of ladybird beetles.</title>
        <authorList>
            <person name="Li H.-S."/>
            <person name="Huang Y.-H."/>
            <person name="Pang H."/>
        </authorList>
    </citation>
    <scope>NUCLEOTIDE SEQUENCE [LARGE SCALE GENOMIC DNA]</scope>
    <source>
        <strain evidence="2">SYSU_2023b</strain>
        <tissue evidence="2">Whole body</tissue>
    </source>
</reference>
<feature type="region of interest" description="Disordered" evidence="1">
    <location>
        <begin position="115"/>
        <end position="136"/>
    </location>
</feature>
<evidence type="ECO:0000256" key="1">
    <source>
        <dbReference type="SAM" id="MobiDB-lite"/>
    </source>
</evidence>
<evidence type="ECO:0000313" key="3">
    <source>
        <dbReference type="Proteomes" id="UP001431783"/>
    </source>
</evidence>
<dbReference type="Proteomes" id="UP001431783">
    <property type="component" value="Unassembled WGS sequence"/>
</dbReference>
<gene>
    <name evidence="2" type="ORF">WA026_001490</name>
</gene>
<dbReference type="EMBL" id="JARQZJ010000091">
    <property type="protein sequence ID" value="KAK9883310.1"/>
    <property type="molecule type" value="Genomic_DNA"/>
</dbReference>
<evidence type="ECO:0008006" key="4">
    <source>
        <dbReference type="Google" id="ProtNLM"/>
    </source>
</evidence>